<feature type="compositionally biased region" description="Polar residues" evidence="6">
    <location>
        <begin position="56"/>
        <end position="68"/>
    </location>
</feature>
<evidence type="ECO:0000313" key="9">
    <source>
        <dbReference type="Proteomes" id="UP001498398"/>
    </source>
</evidence>
<dbReference type="InterPro" id="IPR050538">
    <property type="entry name" value="MAP_kinase_kinase_kinase"/>
</dbReference>
<reference evidence="8 9" key="1">
    <citation type="submission" date="2024-01" db="EMBL/GenBank/DDBJ databases">
        <title>A draft genome for the cacao thread blight pathogen Marasmiellus scandens.</title>
        <authorList>
            <person name="Baruah I.K."/>
            <person name="Leung J."/>
            <person name="Bukari Y."/>
            <person name="Amoako-Attah I."/>
            <person name="Meinhardt L.W."/>
            <person name="Bailey B.A."/>
            <person name="Cohen S.P."/>
        </authorList>
    </citation>
    <scope>NUCLEOTIDE SEQUENCE [LARGE SCALE GENOMIC DNA]</scope>
    <source>
        <strain evidence="8 9">GH-19</strain>
    </source>
</reference>
<dbReference type="PANTHER" id="PTHR48016:SF48">
    <property type="entry name" value="SERINE_THREONINE-PROTEIN KINASE BCK1_SLK1_SSP31"/>
    <property type="match status" value="1"/>
</dbReference>
<dbReference type="SUPFAM" id="SSF56112">
    <property type="entry name" value="Protein kinase-like (PK-like)"/>
    <property type="match status" value="1"/>
</dbReference>
<feature type="compositionally biased region" description="Polar residues" evidence="6">
    <location>
        <begin position="15"/>
        <end position="27"/>
    </location>
</feature>
<keyword evidence="9" id="KW-1185">Reference proteome</keyword>
<evidence type="ECO:0000313" key="8">
    <source>
        <dbReference type="EMBL" id="KAK7468819.1"/>
    </source>
</evidence>
<evidence type="ECO:0000256" key="2">
    <source>
        <dbReference type="ARBA" id="ARBA00022741"/>
    </source>
</evidence>
<dbReference type="Proteomes" id="UP001498398">
    <property type="component" value="Unassembled WGS sequence"/>
</dbReference>
<dbReference type="InterPro" id="IPR017441">
    <property type="entry name" value="Protein_kinase_ATP_BS"/>
</dbReference>
<sequence>MKASSPLSSSLSSSIDHGTGTTTSTWRISKTKGIRNILRNSRSIITLRNNDHYEDTTPTATSSRTQLAPNAYPYPQSPGSSSRPESAEFSVPDTPRPETISKRLPSSILSPQDSLKFHWIRGELLGKGSFGKVYLALNATTGDIMAVKQVELPKTISAPNKHQQEMIDALKFESNTLKDLDHPHIVHYLGWEESPESLCIFMEYVSGGTIGSCLSSHGPFQDVITRSFTTQILGGIEYLHSRGIIHRDLKADNILVESDGTCKISDFGISKQAEDLGRAFTGMKGTVYWMAPEVVDTDKAKGYDAKIDIWSIGCVVLEMWSALRPWYGLELIPVMLKLAKEKSPPPIPKGVNVSDVGLDFRSKCFARHPQMRPSARELLRHPYLILPPKWCFEGFDADPSRHAHESEPTIRPVRTRRRQGSMKNAPPVPPIPPAPVIPPPTNHNQAVPTITQANYNAMKSSNAPFLPGPPVVYITPPSSPAVSNGNSPWSPEDTPSPSTSNSSARWSARRKKSFYVVNPDQEEERSSDRRFIYSPPPLPNIAGSSRLSVGMSPRRVTSSLTLNKQAMPRRAPSTPALRSSAYKMSDLSSPSTYVSSTHYSDSESDSDSGTALWKRPPAPTLTRDEPDDNMRKRASRISKVGTKRDSAWARPPAEEIYQNMDQCFPGHDIDKPILNQDAISSIQRKGGSIKRGKTLREMGQEQANDPARLNRRVTRLWGLQTEEVGT</sequence>
<keyword evidence="2 5" id="KW-0547">Nucleotide-binding</keyword>
<organism evidence="8 9">
    <name type="scientific">Marasmiellus scandens</name>
    <dbReference type="NCBI Taxonomy" id="2682957"/>
    <lineage>
        <taxon>Eukaryota</taxon>
        <taxon>Fungi</taxon>
        <taxon>Dikarya</taxon>
        <taxon>Basidiomycota</taxon>
        <taxon>Agaricomycotina</taxon>
        <taxon>Agaricomycetes</taxon>
        <taxon>Agaricomycetidae</taxon>
        <taxon>Agaricales</taxon>
        <taxon>Marasmiineae</taxon>
        <taxon>Omphalotaceae</taxon>
        <taxon>Marasmiellus</taxon>
    </lineage>
</organism>
<feature type="compositionally biased region" description="Basic and acidic residues" evidence="6">
    <location>
        <begin position="622"/>
        <end position="631"/>
    </location>
</feature>
<name>A0ABR1JXM1_9AGAR</name>
<dbReference type="InterPro" id="IPR000719">
    <property type="entry name" value="Prot_kinase_dom"/>
</dbReference>
<dbReference type="EMBL" id="JBANRG010000003">
    <property type="protein sequence ID" value="KAK7468819.1"/>
    <property type="molecule type" value="Genomic_DNA"/>
</dbReference>
<proteinExistence type="predicted"/>
<comment type="caution">
    <text evidence="8">The sequence shown here is derived from an EMBL/GenBank/DDBJ whole genome shotgun (WGS) entry which is preliminary data.</text>
</comment>
<protein>
    <recommendedName>
        <fullName evidence="7">Protein kinase domain-containing protein</fullName>
    </recommendedName>
</protein>
<feature type="compositionally biased region" description="Low complexity" evidence="6">
    <location>
        <begin position="487"/>
        <end position="506"/>
    </location>
</feature>
<keyword evidence="3" id="KW-0418">Kinase</keyword>
<dbReference type="PANTHER" id="PTHR48016">
    <property type="entry name" value="MAP KINASE KINASE KINASE SSK2-RELATED-RELATED"/>
    <property type="match status" value="1"/>
</dbReference>
<feature type="compositionally biased region" description="Low complexity" evidence="6">
    <location>
        <begin position="1"/>
        <end position="14"/>
    </location>
</feature>
<evidence type="ECO:0000256" key="5">
    <source>
        <dbReference type="PROSITE-ProRule" id="PRU10141"/>
    </source>
</evidence>
<accession>A0ABR1JXM1</accession>
<feature type="region of interest" description="Disordered" evidence="6">
    <location>
        <begin position="1"/>
        <end position="27"/>
    </location>
</feature>
<feature type="compositionally biased region" description="Polar residues" evidence="6">
    <location>
        <begin position="555"/>
        <end position="564"/>
    </location>
</feature>
<evidence type="ECO:0000256" key="1">
    <source>
        <dbReference type="ARBA" id="ARBA00022679"/>
    </source>
</evidence>
<dbReference type="PROSITE" id="PS00108">
    <property type="entry name" value="PROTEIN_KINASE_ST"/>
    <property type="match status" value="1"/>
</dbReference>
<feature type="binding site" evidence="5">
    <location>
        <position position="148"/>
    </location>
    <ligand>
        <name>ATP</name>
        <dbReference type="ChEBI" id="CHEBI:30616"/>
    </ligand>
</feature>
<dbReference type="Gene3D" id="1.10.510.10">
    <property type="entry name" value="Transferase(Phosphotransferase) domain 1"/>
    <property type="match status" value="1"/>
</dbReference>
<dbReference type="PROSITE" id="PS50011">
    <property type="entry name" value="PROTEIN_KINASE_DOM"/>
    <property type="match status" value="1"/>
</dbReference>
<feature type="region of interest" description="Disordered" evidence="6">
    <location>
        <begin position="49"/>
        <end position="103"/>
    </location>
</feature>
<gene>
    <name evidence="8" type="ORF">VKT23_003319</name>
</gene>
<keyword evidence="1" id="KW-0808">Transferase</keyword>
<feature type="domain" description="Protein kinase" evidence="7">
    <location>
        <begin position="119"/>
        <end position="384"/>
    </location>
</feature>
<evidence type="ECO:0000256" key="3">
    <source>
        <dbReference type="ARBA" id="ARBA00022777"/>
    </source>
</evidence>
<dbReference type="InterPro" id="IPR008271">
    <property type="entry name" value="Ser/Thr_kinase_AS"/>
</dbReference>
<evidence type="ECO:0000259" key="7">
    <source>
        <dbReference type="PROSITE" id="PS50011"/>
    </source>
</evidence>
<keyword evidence="4 5" id="KW-0067">ATP-binding</keyword>
<evidence type="ECO:0000256" key="4">
    <source>
        <dbReference type="ARBA" id="ARBA00022840"/>
    </source>
</evidence>
<feature type="region of interest" description="Disordered" evidence="6">
    <location>
        <begin position="477"/>
        <end position="647"/>
    </location>
</feature>
<dbReference type="InterPro" id="IPR011009">
    <property type="entry name" value="Kinase-like_dom_sf"/>
</dbReference>
<dbReference type="PROSITE" id="PS00107">
    <property type="entry name" value="PROTEIN_KINASE_ATP"/>
    <property type="match status" value="1"/>
</dbReference>
<dbReference type="Pfam" id="PF00069">
    <property type="entry name" value="Pkinase"/>
    <property type="match status" value="1"/>
</dbReference>
<evidence type="ECO:0000256" key="6">
    <source>
        <dbReference type="SAM" id="MobiDB-lite"/>
    </source>
</evidence>
<dbReference type="SMART" id="SM00220">
    <property type="entry name" value="S_TKc"/>
    <property type="match status" value="1"/>
</dbReference>